<dbReference type="Gene3D" id="1.50.40.10">
    <property type="entry name" value="Mitochondrial carrier domain"/>
    <property type="match status" value="1"/>
</dbReference>
<protein>
    <recommendedName>
        <fullName evidence="14">Mitochondrial thiamine pyrophosphate carrier 1</fullName>
    </recommendedName>
</protein>
<evidence type="ECO:0000256" key="11">
    <source>
        <dbReference type="RuleBase" id="RU000488"/>
    </source>
</evidence>
<name>A0A0D2GRL7_9EURO</name>
<feature type="repeat" description="Solcar" evidence="10">
    <location>
        <begin position="60"/>
        <end position="146"/>
    </location>
</feature>
<dbReference type="PANTHER" id="PTHR46356:SF1">
    <property type="entry name" value="MITOCHONDRIAL 2-OXODICARBOXYLATE CARRIER"/>
    <property type="match status" value="1"/>
</dbReference>
<proteinExistence type="inferred from homology"/>
<evidence type="ECO:0000256" key="8">
    <source>
        <dbReference type="ARBA" id="ARBA00023128"/>
    </source>
</evidence>
<keyword evidence="5" id="KW-0677">Repeat</keyword>
<evidence type="ECO:0000256" key="1">
    <source>
        <dbReference type="ARBA" id="ARBA00004448"/>
    </source>
</evidence>
<evidence type="ECO:0000256" key="4">
    <source>
        <dbReference type="ARBA" id="ARBA00022692"/>
    </source>
</evidence>
<organism evidence="12 13">
    <name type="scientific">Fonsecaea pedrosoi CBS 271.37</name>
    <dbReference type="NCBI Taxonomy" id="1442368"/>
    <lineage>
        <taxon>Eukaryota</taxon>
        <taxon>Fungi</taxon>
        <taxon>Dikarya</taxon>
        <taxon>Ascomycota</taxon>
        <taxon>Pezizomycotina</taxon>
        <taxon>Eurotiomycetes</taxon>
        <taxon>Chaetothyriomycetidae</taxon>
        <taxon>Chaetothyriales</taxon>
        <taxon>Herpotrichiellaceae</taxon>
        <taxon>Fonsecaea</taxon>
    </lineage>
</organism>
<evidence type="ECO:0000313" key="12">
    <source>
        <dbReference type="EMBL" id="KIW83613.1"/>
    </source>
</evidence>
<keyword evidence="7" id="KW-1133">Transmembrane helix</keyword>
<evidence type="ECO:0008006" key="14">
    <source>
        <dbReference type="Google" id="ProtNLM"/>
    </source>
</evidence>
<dbReference type="InterPro" id="IPR018108">
    <property type="entry name" value="MCP_transmembrane"/>
</dbReference>
<evidence type="ECO:0000256" key="10">
    <source>
        <dbReference type="PROSITE-ProRule" id="PRU00282"/>
    </source>
</evidence>
<keyword evidence="6" id="KW-0999">Mitochondrion inner membrane</keyword>
<dbReference type="SUPFAM" id="SSF103506">
    <property type="entry name" value="Mitochondrial carrier"/>
    <property type="match status" value="1"/>
</dbReference>
<reference evidence="12 13" key="1">
    <citation type="submission" date="2015-01" db="EMBL/GenBank/DDBJ databases">
        <title>The Genome Sequence of Fonsecaea pedrosoi CBS 271.37.</title>
        <authorList>
            <consortium name="The Broad Institute Genomics Platform"/>
            <person name="Cuomo C."/>
            <person name="de Hoog S."/>
            <person name="Gorbushina A."/>
            <person name="Stielow B."/>
            <person name="Teixiera M."/>
            <person name="Abouelleil A."/>
            <person name="Chapman S.B."/>
            <person name="Priest M."/>
            <person name="Young S.K."/>
            <person name="Wortman J."/>
            <person name="Nusbaum C."/>
            <person name="Birren B."/>
        </authorList>
    </citation>
    <scope>NUCLEOTIDE SEQUENCE [LARGE SCALE GENOMIC DNA]</scope>
    <source>
        <strain evidence="12 13">CBS 271.37</strain>
    </source>
</reference>
<dbReference type="PANTHER" id="PTHR46356">
    <property type="entry name" value="MITOCHONDRIAL 2-OXODICARBOXYLATE CARRIER"/>
    <property type="match status" value="1"/>
</dbReference>
<dbReference type="AlphaFoldDB" id="A0A0D2GRL7"/>
<dbReference type="InterPro" id="IPR023395">
    <property type="entry name" value="MCP_dom_sf"/>
</dbReference>
<comment type="similarity">
    <text evidence="2 11">Belongs to the mitochondrial carrier (TC 2.A.29) family.</text>
</comment>
<evidence type="ECO:0000256" key="6">
    <source>
        <dbReference type="ARBA" id="ARBA00022792"/>
    </source>
</evidence>
<keyword evidence="3 11" id="KW-0813">Transport</keyword>
<dbReference type="Proteomes" id="UP000053029">
    <property type="component" value="Unassembled WGS sequence"/>
</dbReference>
<feature type="repeat" description="Solcar" evidence="10">
    <location>
        <begin position="156"/>
        <end position="242"/>
    </location>
</feature>
<accession>A0A0D2GRL7</accession>
<keyword evidence="4 10" id="KW-0812">Transmembrane</keyword>
<dbReference type="Pfam" id="PF00153">
    <property type="entry name" value="Mito_carr"/>
    <property type="match status" value="3"/>
</dbReference>
<keyword evidence="13" id="KW-1185">Reference proteome</keyword>
<evidence type="ECO:0000256" key="5">
    <source>
        <dbReference type="ARBA" id="ARBA00022737"/>
    </source>
</evidence>
<dbReference type="RefSeq" id="XP_013287421.1">
    <property type="nucleotide sequence ID" value="XM_013431967.1"/>
</dbReference>
<keyword evidence="8" id="KW-0496">Mitochondrion</keyword>
<gene>
    <name evidence="12" type="ORF">Z517_02859</name>
</gene>
<feature type="repeat" description="Solcar" evidence="10">
    <location>
        <begin position="251"/>
        <end position="341"/>
    </location>
</feature>
<evidence type="ECO:0000256" key="2">
    <source>
        <dbReference type="ARBA" id="ARBA00006375"/>
    </source>
</evidence>
<dbReference type="GO" id="GO:0005743">
    <property type="term" value="C:mitochondrial inner membrane"/>
    <property type="evidence" value="ECO:0007669"/>
    <property type="project" value="UniProtKB-SubCell"/>
</dbReference>
<evidence type="ECO:0000313" key="13">
    <source>
        <dbReference type="Proteomes" id="UP000053029"/>
    </source>
</evidence>
<dbReference type="VEuPathDB" id="FungiDB:Z517_02859"/>
<dbReference type="OrthoDB" id="434783at2759"/>
<dbReference type="HOGENOM" id="CLU_015166_5_2_1"/>
<keyword evidence="9 10" id="KW-0472">Membrane</keyword>
<sequence length="351" mass="38248">MSAVKLTPVPVVDGEATTAAAPVSVPAPQIKEKQATVPFRYQFLAGAVAGVSEVLVMYAKKTTFPFWEKAQGYRQVSLLTIPLFILLARQLQNSASRQYTGMIDCGRKILYQEGIPVFYRAIGAPILMEAPKRATKFASNAAFGSFYQKLFGQEKMTQPLSIVTGASAGVAESFVICPFEVVKLRMQNPANASQYKNVVDCVGKLARNEGLSVFFQGFECTMWRSVVWNAAYFGCIFQIRALLPKADTKAGQMTNDLIAGSLGGTAGIFVNTPFDVVKSRIQSVATSTHQVRKYNWAFPALATVIREEGVSALYKGLVPKLARFCPGGGILLVTYTTVIDFLTTMNNKARS</sequence>
<dbReference type="GeneID" id="25302349"/>
<dbReference type="InterPro" id="IPR051752">
    <property type="entry name" value="Mito_2-oxodicarb_carrier"/>
</dbReference>
<comment type="subcellular location">
    <subcellularLocation>
        <location evidence="1">Mitochondrion inner membrane</location>
        <topology evidence="1">Multi-pass membrane protein</topology>
    </subcellularLocation>
</comment>
<dbReference type="EMBL" id="KN846970">
    <property type="protein sequence ID" value="KIW83613.1"/>
    <property type="molecule type" value="Genomic_DNA"/>
</dbReference>
<evidence type="ECO:0000256" key="3">
    <source>
        <dbReference type="ARBA" id="ARBA00022448"/>
    </source>
</evidence>
<dbReference type="PROSITE" id="PS50920">
    <property type="entry name" value="SOLCAR"/>
    <property type="match status" value="3"/>
</dbReference>
<evidence type="ECO:0000256" key="9">
    <source>
        <dbReference type="ARBA" id="ARBA00023136"/>
    </source>
</evidence>
<evidence type="ECO:0000256" key="7">
    <source>
        <dbReference type="ARBA" id="ARBA00022989"/>
    </source>
</evidence>